<name>C0Z9C4_BREBN</name>
<evidence type="ECO:0000313" key="2">
    <source>
        <dbReference type="Proteomes" id="UP000001877"/>
    </source>
</evidence>
<sequence>MLSGLAYYLQSKFQQNGSEVSNATYPIPVSQHQGSL</sequence>
<proteinExistence type="predicted"/>
<accession>C0Z9C4</accession>
<dbReference type="STRING" id="358681.BBR47_16170"/>
<dbReference type="KEGG" id="bbe:BBR47_16170"/>
<organism evidence="1 2">
    <name type="scientific">Brevibacillus brevis (strain 47 / JCM 6285 / NBRC 100599)</name>
    <dbReference type="NCBI Taxonomy" id="358681"/>
    <lineage>
        <taxon>Bacteria</taxon>
        <taxon>Bacillati</taxon>
        <taxon>Bacillota</taxon>
        <taxon>Bacilli</taxon>
        <taxon>Bacillales</taxon>
        <taxon>Paenibacillaceae</taxon>
        <taxon>Brevibacillus</taxon>
    </lineage>
</organism>
<dbReference type="EMBL" id="AP008955">
    <property type="protein sequence ID" value="BAH42594.1"/>
    <property type="molecule type" value="Genomic_DNA"/>
</dbReference>
<dbReference type="Proteomes" id="UP000001877">
    <property type="component" value="Chromosome"/>
</dbReference>
<keyword evidence="2" id="KW-1185">Reference proteome</keyword>
<dbReference type="HOGENOM" id="CLU_3354951_0_0_9"/>
<evidence type="ECO:0000313" key="1">
    <source>
        <dbReference type="EMBL" id="BAH42594.1"/>
    </source>
</evidence>
<reference evidence="1 2" key="1">
    <citation type="submission" date="2005-03" db="EMBL/GenBank/DDBJ databases">
        <title>Brevibacillus brevis strain 47, complete genome.</title>
        <authorList>
            <person name="Hosoyama A."/>
            <person name="Yamada R."/>
            <person name="Hongo Y."/>
            <person name="Terui Y."/>
            <person name="Ankai A."/>
            <person name="Masuyama W."/>
            <person name="Sekiguchi M."/>
            <person name="Takeda T."/>
            <person name="Asano K."/>
            <person name="Ohji S."/>
            <person name="Ichikawa N."/>
            <person name="Narita S."/>
            <person name="Aoki N."/>
            <person name="Miura H."/>
            <person name="Matsushita S."/>
            <person name="Sekigawa T."/>
            <person name="Yamagata H."/>
            <person name="Yoshikawa H."/>
            <person name="Udaka S."/>
            <person name="Tanikawa S."/>
            <person name="Fujita N."/>
        </authorList>
    </citation>
    <scope>NUCLEOTIDE SEQUENCE [LARGE SCALE GENOMIC DNA]</scope>
    <source>
        <strain evidence="2">47 / JCM 6285 / NBRC 100599</strain>
    </source>
</reference>
<gene>
    <name evidence="1" type="ordered locus">BBR47_16170</name>
</gene>
<protein>
    <submittedName>
        <fullName evidence="1">Uncharacterized protein</fullName>
    </submittedName>
</protein>
<dbReference type="AlphaFoldDB" id="C0Z9C4"/>